<feature type="domain" description="Histone deacetylase" evidence="6">
    <location>
        <begin position="22"/>
        <end position="317"/>
    </location>
</feature>
<keyword evidence="4" id="KW-0006">Acetoin catabolism</keyword>
<dbReference type="Pfam" id="PF00850">
    <property type="entry name" value="Hist_deacetyl"/>
    <property type="match status" value="1"/>
</dbReference>
<name>A0ABS7B5Q9_9ACTN</name>
<dbReference type="InterPro" id="IPR023801">
    <property type="entry name" value="His_deacetylse_dom"/>
</dbReference>
<organism evidence="7 8">
    <name type="scientific">Actinoplanes hulinensis</name>
    <dbReference type="NCBI Taxonomy" id="1144547"/>
    <lineage>
        <taxon>Bacteria</taxon>
        <taxon>Bacillati</taxon>
        <taxon>Actinomycetota</taxon>
        <taxon>Actinomycetes</taxon>
        <taxon>Micromonosporales</taxon>
        <taxon>Micromonosporaceae</taxon>
        <taxon>Actinoplanes</taxon>
    </lineage>
</organism>
<protein>
    <recommendedName>
        <fullName evidence="3">Acetoin utilization protein AcuC</fullName>
    </recommendedName>
</protein>
<evidence type="ECO:0000256" key="3">
    <source>
        <dbReference type="ARBA" id="ARBA00020218"/>
    </source>
</evidence>
<evidence type="ECO:0000256" key="2">
    <source>
        <dbReference type="ARBA" id="ARBA00005947"/>
    </source>
</evidence>
<dbReference type="Gene3D" id="3.40.800.20">
    <property type="entry name" value="Histone deacetylase domain"/>
    <property type="match status" value="1"/>
</dbReference>
<dbReference type="RefSeq" id="WP_220145635.1">
    <property type="nucleotide sequence ID" value="NZ_JAHXZI010000010.1"/>
</dbReference>
<dbReference type="PRINTS" id="PR01270">
    <property type="entry name" value="HDASUPER"/>
</dbReference>
<evidence type="ECO:0000313" key="7">
    <source>
        <dbReference type="EMBL" id="MBW6436237.1"/>
    </source>
</evidence>
<accession>A0ABS7B5Q9</accession>
<evidence type="ECO:0000256" key="5">
    <source>
        <dbReference type="SAM" id="MobiDB-lite"/>
    </source>
</evidence>
<keyword evidence="8" id="KW-1185">Reference proteome</keyword>
<evidence type="ECO:0000313" key="8">
    <source>
        <dbReference type="Proteomes" id="UP001519863"/>
    </source>
</evidence>
<dbReference type="PANTHER" id="PTHR10625:SF10">
    <property type="entry name" value="HISTONE DEACETYLASE HDAC1"/>
    <property type="match status" value="1"/>
</dbReference>
<evidence type="ECO:0000256" key="1">
    <source>
        <dbReference type="ARBA" id="ARBA00005101"/>
    </source>
</evidence>
<dbReference type="InterPro" id="IPR000286">
    <property type="entry name" value="HDACs"/>
</dbReference>
<dbReference type="InterPro" id="IPR003085">
    <property type="entry name" value="AcuC"/>
</dbReference>
<evidence type="ECO:0000259" key="6">
    <source>
        <dbReference type="Pfam" id="PF00850"/>
    </source>
</evidence>
<dbReference type="InterPro" id="IPR037138">
    <property type="entry name" value="His_deacetylse_dom_sf"/>
</dbReference>
<comment type="similarity">
    <text evidence="2">Belongs to the histone deacetylase family.</text>
</comment>
<dbReference type="InterPro" id="IPR023696">
    <property type="entry name" value="Ureohydrolase_dom_sf"/>
</dbReference>
<dbReference type="PANTHER" id="PTHR10625">
    <property type="entry name" value="HISTONE DEACETYLASE HDAC1-RELATED"/>
    <property type="match status" value="1"/>
</dbReference>
<dbReference type="SUPFAM" id="SSF52768">
    <property type="entry name" value="Arginase/deacetylase"/>
    <property type="match status" value="1"/>
</dbReference>
<reference evidence="7 8" key="1">
    <citation type="journal article" date="2013" name="Antonie Van Leeuwenhoek">
        <title>Actinoplanes hulinensis sp. nov., a novel actinomycete isolated from soybean root (Glycine max (L.) Merr).</title>
        <authorList>
            <person name="Shen Y."/>
            <person name="Liu C."/>
            <person name="Wang X."/>
            <person name="Zhao J."/>
            <person name="Jia F."/>
            <person name="Zhang Y."/>
            <person name="Wang L."/>
            <person name="Yang D."/>
            <person name="Xiang W."/>
        </authorList>
    </citation>
    <scope>NUCLEOTIDE SEQUENCE [LARGE SCALE GENOMIC DNA]</scope>
    <source>
        <strain evidence="7 8">NEAU-M9</strain>
    </source>
</reference>
<gene>
    <name evidence="7" type="ORF">KZ829_21075</name>
</gene>
<comment type="pathway">
    <text evidence="1">Ketone degradation; acetoin degradation.</text>
</comment>
<comment type="caution">
    <text evidence="7">The sequence shown here is derived from an EMBL/GenBank/DDBJ whole genome shotgun (WGS) entry which is preliminary data.</text>
</comment>
<evidence type="ECO:0000256" key="4">
    <source>
        <dbReference type="ARBA" id="ARBA00022627"/>
    </source>
</evidence>
<sequence length="393" mass="41948">MADDVAAVVWDSALLDYDMGDHPLNPVRVELTMALARELGVLDRPGVQMITPGQASDLDLTRVHRADYLDAVRLAPIDPFFTGWGLNTPDNPVFDDMHEASARICGATLAAAQAVWHGTARRAVNVAGGLHHAMPARAAGFCVYNDPAVAIAWLLENGARRVAYIDVDVHHGDGVQAVFYDDPRVLTVSLHETPLALFPGTGFADEIGGPNAEGTAVNVPLPPSTGDAGWLRAFHAIVPSVVRAFAPEIIVSQCGADAHRLDPLADLRLSVDGQRAAYIAMRALADELCDGRWVATGGGGYALVEVVPRAWAHLLAVVTGDPLPPETRIPQPWRVLAGSRRPGTTVPETMTDGTEPPVEPWPGTSEDAVDRAVLATRTAVFPLYGLDPHDPRD</sequence>
<dbReference type="EMBL" id="JAHXZI010000010">
    <property type="protein sequence ID" value="MBW6436237.1"/>
    <property type="molecule type" value="Genomic_DNA"/>
</dbReference>
<feature type="region of interest" description="Disordered" evidence="5">
    <location>
        <begin position="338"/>
        <end position="365"/>
    </location>
</feature>
<dbReference type="CDD" id="cd09994">
    <property type="entry name" value="HDAC_AcuC_like"/>
    <property type="match status" value="1"/>
</dbReference>
<proteinExistence type="inferred from homology"/>
<dbReference type="Proteomes" id="UP001519863">
    <property type="component" value="Unassembled WGS sequence"/>
</dbReference>